<keyword evidence="4" id="KW-1185">Reference proteome</keyword>
<protein>
    <submittedName>
        <fullName evidence="3">Adaptin ear-binding coat-associated protein 1</fullName>
    </submittedName>
</protein>
<feature type="region of interest" description="Disordered" evidence="1">
    <location>
        <begin position="100"/>
        <end position="120"/>
    </location>
</feature>
<gene>
    <name evidence="3" type="ORF">llap_13025</name>
</gene>
<organism evidence="3 4">
    <name type="scientific">Limosa lapponica baueri</name>
    <dbReference type="NCBI Taxonomy" id="1758121"/>
    <lineage>
        <taxon>Eukaryota</taxon>
        <taxon>Metazoa</taxon>
        <taxon>Chordata</taxon>
        <taxon>Craniata</taxon>
        <taxon>Vertebrata</taxon>
        <taxon>Euteleostomi</taxon>
        <taxon>Archelosauria</taxon>
        <taxon>Archosauria</taxon>
        <taxon>Dinosauria</taxon>
        <taxon>Saurischia</taxon>
        <taxon>Theropoda</taxon>
        <taxon>Coelurosauria</taxon>
        <taxon>Aves</taxon>
        <taxon>Neognathae</taxon>
        <taxon>Neoaves</taxon>
        <taxon>Charadriiformes</taxon>
        <taxon>Scolopacidae</taxon>
        <taxon>Limosa</taxon>
    </lineage>
</organism>
<name>A0A2I0TS94_LIMLA</name>
<dbReference type="Gene3D" id="3.60.10.10">
    <property type="entry name" value="Endonuclease/exonuclease/phosphatase"/>
    <property type="match status" value="1"/>
</dbReference>
<dbReference type="InterPro" id="IPR036691">
    <property type="entry name" value="Endo/exonu/phosph_ase_sf"/>
</dbReference>
<dbReference type="SUPFAM" id="SSF56219">
    <property type="entry name" value="DNase I-like"/>
    <property type="match status" value="1"/>
</dbReference>
<evidence type="ECO:0000313" key="4">
    <source>
        <dbReference type="Proteomes" id="UP000233556"/>
    </source>
</evidence>
<reference evidence="4" key="1">
    <citation type="submission" date="2017-11" db="EMBL/GenBank/DDBJ databases">
        <authorList>
            <person name="Lima N.C."/>
            <person name="Parody-Merino A.M."/>
            <person name="Battley P.F."/>
            <person name="Fidler A.E."/>
            <person name="Prosdocimi F."/>
        </authorList>
    </citation>
    <scope>NUCLEOTIDE SEQUENCE [LARGE SCALE GENOMIC DNA]</scope>
</reference>
<dbReference type="GO" id="GO:0061343">
    <property type="term" value="P:cell adhesion involved in heart morphogenesis"/>
    <property type="evidence" value="ECO:0007669"/>
    <property type="project" value="TreeGrafter"/>
</dbReference>
<accession>A0A2I0TS94</accession>
<reference evidence="4" key="2">
    <citation type="submission" date="2017-12" db="EMBL/GenBank/DDBJ databases">
        <title>Genome sequence of the Bar-tailed Godwit (Limosa lapponica baueri).</title>
        <authorList>
            <person name="Lima N.C.B."/>
            <person name="Parody-Merino A.M."/>
            <person name="Battley P.F."/>
            <person name="Fidler A.E."/>
            <person name="Prosdocimi F."/>
        </authorList>
    </citation>
    <scope>NUCLEOTIDE SEQUENCE [LARGE SCALE GENOMIC DNA]</scope>
</reference>
<evidence type="ECO:0000313" key="3">
    <source>
        <dbReference type="EMBL" id="PKU36680.1"/>
    </source>
</evidence>
<dbReference type="PANTHER" id="PTHR33395:SF22">
    <property type="entry name" value="REVERSE TRANSCRIPTASE DOMAIN-CONTAINING PROTEIN"/>
    <property type="match status" value="1"/>
</dbReference>
<dbReference type="InterPro" id="IPR005135">
    <property type="entry name" value="Endo/exonuclease/phosphatase"/>
</dbReference>
<dbReference type="SUPFAM" id="SSF52266">
    <property type="entry name" value="SGNH hydrolase"/>
    <property type="match status" value="1"/>
</dbReference>
<evidence type="ECO:0000259" key="2">
    <source>
        <dbReference type="Pfam" id="PF03372"/>
    </source>
</evidence>
<dbReference type="Gene3D" id="3.40.50.12700">
    <property type="match status" value="1"/>
</dbReference>
<dbReference type="PANTHER" id="PTHR33395">
    <property type="entry name" value="TRANSCRIPTASE, PUTATIVE-RELATED-RELATED"/>
    <property type="match status" value="1"/>
</dbReference>
<proteinExistence type="predicted"/>
<evidence type="ECO:0000256" key="1">
    <source>
        <dbReference type="SAM" id="MobiDB-lite"/>
    </source>
</evidence>
<dbReference type="Pfam" id="PF03372">
    <property type="entry name" value="Exo_endo_phos"/>
    <property type="match status" value="1"/>
</dbReference>
<dbReference type="GO" id="GO:0007508">
    <property type="term" value="P:larval heart development"/>
    <property type="evidence" value="ECO:0007669"/>
    <property type="project" value="TreeGrafter"/>
</dbReference>
<dbReference type="OrthoDB" id="9393271at2759"/>
<dbReference type="EMBL" id="KZ507517">
    <property type="protein sequence ID" value="PKU36680.1"/>
    <property type="molecule type" value="Genomic_DNA"/>
</dbReference>
<feature type="domain" description="Endonuclease/exonuclease/phosphatase" evidence="2">
    <location>
        <begin position="137"/>
        <end position="334"/>
    </location>
</feature>
<sequence length="357" mass="40504">MKKDFKALGQLVKGSGAQVVFSSAPPVMGTNEWTNKKIRQINTWLHNWCYHQGFGYSDHSLIYRTPGLLENDGKTLSQKGKSVWPRVSKDFAQGFKLEVKGEGDKTRPNGNEPGGKGPKMGVKLGAQLKGIYTNAHSMGNKQEELEAIVQQENYDIVAITETWWDDLHNWSTAINGYQLFRRDRQGRRGGGVALYVRDRFECLEVNNGNDSVECLWIRLKGKANKADIMVGVYYRPQKQDTEVDETFYQQLEKLLQSLPLVLVGDFNFPDICWKYNTAEKEQSRRFLECVEDNFLTQLVSEPTRESTLMDLLLVNREGLMGDVKVQGRLGQSDHDIIELSILAEARQGASRTATLDF</sequence>
<dbReference type="Proteomes" id="UP000233556">
    <property type="component" value="Unassembled WGS sequence"/>
</dbReference>
<dbReference type="GO" id="GO:0003824">
    <property type="term" value="F:catalytic activity"/>
    <property type="evidence" value="ECO:0007669"/>
    <property type="project" value="InterPro"/>
</dbReference>
<dbReference type="GO" id="GO:0031012">
    <property type="term" value="C:extracellular matrix"/>
    <property type="evidence" value="ECO:0007669"/>
    <property type="project" value="TreeGrafter"/>
</dbReference>
<dbReference type="AlphaFoldDB" id="A0A2I0TS94"/>